<dbReference type="InterPro" id="IPR021109">
    <property type="entry name" value="Peptidase_aspartic_dom_sf"/>
</dbReference>
<organism evidence="1 2">
    <name type="scientific">Phytophthora megakarya</name>
    <dbReference type="NCBI Taxonomy" id="4795"/>
    <lineage>
        <taxon>Eukaryota</taxon>
        <taxon>Sar</taxon>
        <taxon>Stramenopiles</taxon>
        <taxon>Oomycota</taxon>
        <taxon>Peronosporomycetes</taxon>
        <taxon>Peronosporales</taxon>
        <taxon>Peronosporaceae</taxon>
        <taxon>Phytophthora</taxon>
    </lineage>
</organism>
<proteinExistence type="predicted"/>
<keyword evidence="1" id="KW-0695">RNA-directed DNA polymerase</keyword>
<dbReference type="EMBL" id="NBNE01002241">
    <property type="protein sequence ID" value="OWZ11048.1"/>
    <property type="molecule type" value="Genomic_DNA"/>
</dbReference>
<dbReference type="OrthoDB" id="126394at2759"/>
<evidence type="ECO:0000313" key="2">
    <source>
        <dbReference type="Proteomes" id="UP000198211"/>
    </source>
</evidence>
<dbReference type="GO" id="GO:0003964">
    <property type="term" value="F:RNA-directed DNA polymerase activity"/>
    <property type="evidence" value="ECO:0007669"/>
    <property type="project" value="UniProtKB-KW"/>
</dbReference>
<protein>
    <submittedName>
        <fullName evidence="1">Reverse transcriptase</fullName>
    </submittedName>
</protein>
<gene>
    <name evidence="1" type="ORF">PHMEG_00015989</name>
</gene>
<reference evidence="2" key="1">
    <citation type="submission" date="2017-03" db="EMBL/GenBank/DDBJ databases">
        <title>Phytopthora megakarya and P. palmivora, two closely related causual agents of cacao black pod achieved similar genome size and gene model numbers by different mechanisms.</title>
        <authorList>
            <person name="Ali S."/>
            <person name="Shao J."/>
            <person name="Larry D.J."/>
            <person name="Kronmiller B."/>
            <person name="Shen D."/>
            <person name="Strem M.D."/>
            <person name="Melnick R.L."/>
            <person name="Guiltinan M.J."/>
            <person name="Tyler B.M."/>
            <person name="Meinhardt L.W."/>
            <person name="Bailey B.A."/>
        </authorList>
    </citation>
    <scope>NUCLEOTIDE SEQUENCE [LARGE SCALE GENOMIC DNA]</scope>
    <source>
        <strain evidence="2">zdho120</strain>
    </source>
</reference>
<keyword evidence="2" id="KW-1185">Reference proteome</keyword>
<accession>A0A225W1I7</accession>
<name>A0A225W1I7_9STRA</name>
<keyword evidence="1" id="KW-0548">Nucleotidyltransferase</keyword>
<comment type="caution">
    <text evidence="1">The sequence shown here is derived from an EMBL/GenBank/DDBJ whole genome shotgun (WGS) entry which is preliminary data.</text>
</comment>
<dbReference type="CDD" id="cd00303">
    <property type="entry name" value="retropepsin_like"/>
    <property type="match status" value="1"/>
</dbReference>
<evidence type="ECO:0000313" key="1">
    <source>
        <dbReference type="EMBL" id="OWZ11048.1"/>
    </source>
</evidence>
<keyword evidence="1" id="KW-0808">Transferase</keyword>
<dbReference type="AlphaFoldDB" id="A0A225W1I7"/>
<dbReference type="Gene3D" id="2.40.70.10">
    <property type="entry name" value="Acid Proteases"/>
    <property type="match status" value="1"/>
</dbReference>
<dbReference type="Proteomes" id="UP000198211">
    <property type="component" value="Unassembled WGS sequence"/>
</dbReference>
<sequence length="100" mass="11492">MPNLVISKVKSTTRRADSLRVLVDSGASNNFVRQQRLPLLDFEEKHVPRSQLEVRLATGAIVKTEKRVIRAHFSHKHRMFVEELIVLDLDDKFDTVLGMP</sequence>